<name>A0A450XXB5_9GAMM</name>
<proteinExistence type="predicted"/>
<protein>
    <submittedName>
        <fullName evidence="1">Uncharacterized protein</fullName>
    </submittedName>
</protein>
<sequence>MRRMSLPSESESLFVLSAFALSARFRALTAIKLRRGLLSFRLRSLSSRPKGEIFSSRFRPHSGQECIQGFKLLKPPCMQPFLCIPARTAGRNEKNFCRGDKAEGRIPLCIYGLSAQRGNRKPDLPSLSRSPVLLSRSSVLLSRIPAYLSRIFDRSSRNVIARSRIFHTLSRSL</sequence>
<reference evidence="1" key="1">
    <citation type="submission" date="2019-02" db="EMBL/GenBank/DDBJ databases">
        <authorList>
            <person name="Gruber-Vodicka R. H."/>
            <person name="Seah K. B. B."/>
        </authorList>
    </citation>
    <scope>NUCLEOTIDE SEQUENCE</scope>
    <source>
        <strain evidence="2">BECK_BZ198</strain>
        <strain evidence="1">BECK_BZ199</strain>
    </source>
</reference>
<accession>A0A450XXB5</accession>
<organism evidence="1">
    <name type="scientific">Candidatus Kentrum sp. MB</name>
    <dbReference type="NCBI Taxonomy" id="2138164"/>
    <lineage>
        <taxon>Bacteria</taxon>
        <taxon>Pseudomonadati</taxon>
        <taxon>Pseudomonadota</taxon>
        <taxon>Gammaproteobacteria</taxon>
        <taxon>Candidatus Kentrum</taxon>
    </lineage>
</organism>
<gene>
    <name evidence="2" type="ORF">BECKMB1821H_GA0114242_10614</name>
    <name evidence="1" type="ORF">BECKMB1821I_GA0114274_10574</name>
</gene>
<evidence type="ECO:0000313" key="2">
    <source>
        <dbReference type="EMBL" id="VFK76521.1"/>
    </source>
</evidence>
<evidence type="ECO:0000313" key="1">
    <source>
        <dbReference type="EMBL" id="VFK33954.1"/>
    </source>
</evidence>
<dbReference type="AlphaFoldDB" id="A0A450XXB5"/>
<dbReference type="EMBL" id="CAADFQ010000057">
    <property type="protein sequence ID" value="VFK33954.1"/>
    <property type="molecule type" value="Genomic_DNA"/>
</dbReference>
<dbReference type="EMBL" id="CAADGH010000061">
    <property type="protein sequence ID" value="VFK76521.1"/>
    <property type="molecule type" value="Genomic_DNA"/>
</dbReference>